<evidence type="ECO:0000256" key="4">
    <source>
        <dbReference type="SAM" id="MobiDB-lite"/>
    </source>
</evidence>
<dbReference type="EMBL" id="LXTC01000003">
    <property type="protein sequence ID" value="OBA20917.1"/>
    <property type="molecule type" value="Genomic_DNA"/>
</dbReference>
<dbReference type="GO" id="GO:0008725">
    <property type="term" value="F:DNA-3-methyladenine glycosylase activity"/>
    <property type="evidence" value="ECO:0007669"/>
    <property type="project" value="TreeGrafter"/>
</dbReference>
<dbReference type="GO" id="GO:0032131">
    <property type="term" value="F:alkylated DNA binding"/>
    <property type="evidence" value="ECO:0007669"/>
    <property type="project" value="TreeGrafter"/>
</dbReference>
<proteinExistence type="inferred from homology"/>
<evidence type="ECO:0000256" key="1">
    <source>
        <dbReference type="ARBA" id="ARBA00010817"/>
    </source>
</evidence>
<keyword evidence="3" id="KW-0234">DNA repair</keyword>
<dbReference type="GO" id="GO:0043916">
    <property type="term" value="F:DNA-7-methylguanine glycosylase activity"/>
    <property type="evidence" value="ECO:0007669"/>
    <property type="project" value="TreeGrafter"/>
</dbReference>
<dbReference type="PANTHER" id="PTHR43003:SF5">
    <property type="entry name" value="DNA-3-METHYLADENINE GLYCOSYLASE"/>
    <property type="match status" value="1"/>
</dbReference>
<name>A0A1A0HAL5_9ASCO</name>
<protein>
    <submittedName>
        <fullName evidence="6">DNA glycosylase</fullName>
    </submittedName>
</protein>
<comment type="caution">
    <text evidence="6">The sequence shown here is derived from an EMBL/GenBank/DDBJ whole genome shotgun (WGS) entry which is preliminary data.</text>
</comment>
<dbReference type="OrthoDB" id="415889at2759"/>
<evidence type="ECO:0000259" key="5">
    <source>
        <dbReference type="SMART" id="SM00478"/>
    </source>
</evidence>
<keyword evidence="7" id="KW-1185">Reference proteome</keyword>
<dbReference type="CDD" id="cd00056">
    <property type="entry name" value="ENDO3c"/>
    <property type="match status" value="1"/>
</dbReference>
<dbReference type="GO" id="GO:0006285">
    <property type="term" value="P:base-excision repair, AP site formation"/>
    <property type="evidence" value="ECO:0007669"/>
    <property type="project" value="TreeGrafter"/>
</dbReference>
<feature type="region of interest" description="Disordered" evidence="4">
    <location>
        <begin position="1"/>
        <end position="62"/>
    </location>
</feature>
<dbReference type="SUPFAM" id="SSF48150">
    <property type="entry name" value="DNA-glycosylase"/>
    <property type="match status" value="1"/>
</dbReference>
<keyword evidence="2" id="KW-0227">DNA damage</keyword>
<dbReference type="GO" id="GO:0006307">
    <property type="term" value="P:DNA alkylation repair"/>
    <property type="evidence" value="ECO:0007669"/>
    <property type="project" value="TreeGrafter"/>
</dbReference>
<dbReference type="InterPro" id="IPR003265">
    <property type="entry name" value="HhH-GPD_domain"/>
</dbReference>
<dbReference type="Gene3D" id="1.10.340.30">
    <property type="entry name" value="Hypothetical protein, domain 2"/>
    <property type="match status" value="1"/>
</dbReference>
<dbReference type="InterPro" id="IPR011257">
    <property type="entry name" value="DNA_glycosylase"/>
</dbReference>
<feature type="compositionally biased region" description="Polar residues" evidence="4">
    <location>
        <begin position="39"/>
        <end position="48"/>
    </location>
</feature>
<dbReference type="Proteomes" id="UP000092555">
    <property type="component" value="Unassembled WGS sequence"/>
</dbReference>
<dbReference type="AlphaFoldDB" id="A0A1A0HAL5"/>
<accession>A0A1A0HAL5</accession>
<dbReference type="RefSeq" id="XP_018711427.1">
    <property type="nucleotide sequence ID" value="XM_018854667.1"/>
</dbReference>
<dbReference type="InterPro" id="IPR051912">
    <property type="entry name" value="Alkylbase_DNA_Glycosylase/TA"/>
</dbReference>
<dbReference type="STRING" id="869754.A0A1A0HAL5"/>
<dbReference type="Gene3D" id="1.10.1670.40">
    <property type="match status" value="1"/>
</dbReference>
<dbReference type="SMART" id="SM00478">
    <property type="entry name" value="ENDO3c"/>
    <property type="match status" value="1"/>
</dbReference>
<dbReference type="PANTHER" id="PTHR43003">
    <property type="entry name" value="DNA-3-METHYLADENINE GLYCOSYLASE"/>
    <property type="match status" value="1"/>
</dbReference>
<organism evidence="6 7">
    <name type="scientific">Metschnikowia bicuspidata var. bicuspidata NRRL YB-4993</name>
    <dbReference type="NCBI Taxonomy" id="869754"/>
    <lineage>
        <taxon>Eukaryota</taxon>
        <taxon>Fungi</taxon>
        <taxon>Dikarya</taxon>
        <taxon>Ascomycota</taxon>
        <taxon>Saccharomycotina</taxon>
        <taxon>Pichiomycetes</taxon>
        <taxon>Metschnikowiaceae</taxon>
        <taxon>Metschnikowia</taxon>
    </lineage>
</organism>
<reference evidence="6 7" key="1">
    <citation type="submission" date="2016-05" db="EMBL/GenBank/DDBJ databases">
        <title>Comparative genomics of biotechnologically important yeasts.</title>
        <authorList>
            <consortium name="DOE Joint Genome Institute"/>
            <person name="Riley R."/>
            <person name="Haridas S."/>
            <person name="Wolfe K.H."/>
            <person name="Lopes M.R."/>
            <person name="Hittinger C.T."/>
            <person name="Goker M."/>
            <person name="Salamov A."/>
            <person name="Wisecaver J."/>
            <person name="Long T.M."/>
            <person name="Aerts A.L."/>
            <person name="Barry K."/>
            <person name="Choi C."/>
            <person name="Clum A."/>
            <person name="Coughlan A.Y."/>
            <person name="Deshpande S."/>
            <person name="Douglass A.P."/>
            <person name="Hanson S.J."/>
            <person name="Klenk H.-P."/>
            <person name="LaButti K."/>
            <person name="Lapidus A."/>
            <person name="Lindquist E."/>
            <person name="Lipzen A."/>
            <person name="Meier-kolthoff J.P."/>
            <person name="Ohm R.A."/>
            <person name="Otillar R.P."/>
            <person name="Pangilinan J."/>
            <person name="Peng Y."/>
            <person name="Rokas A."/>
            <person name="Rosa C.A."/>
            <person name="Scheuner C."/>
            <person name="Sibirny A.A."/>
            <person name="Slot J.C."/>
            <person name="Stielow J.B."/>
            <person name="Sun H."/>
            <person name="Kurtzman C.P."/>
            <person name="Blackwell M."/>
            <person name="Grigoriev I.V."/>
            <person name="Jeffries T.W."/>
        </authorList>
    </citation>
    <scope>NUCLEOTIDE SEQUENCE [LARGE SCALE GENOMIC DNA]</scope>
    <source>
        <strain evidence="6 7">NRRL YB-4993</strain>
    </source>
</reference>
<dbReference type="Pfam" id="PF00730">
    <property type="entry name" value="HhH-GPD"/>
    <property type="match status" value="1"/>
</dbReference>
<sequence>MRVTRSRSAGKPEDLGLQGLAKVGKPQRKTEQLRRFPATQESLVSSAVKSEGHPGLSDSAPVDQASLVQVPRLPSKTSAKPHIEQSFAHIQTPADPELPPNFVTYHTPEFVSAIKHILNIDSTLYPAIAHGNFAAFANKNEDSQLEGLELINSYWYSLISSVISQQVSGSAAKAIQTRFNDLFEGTPTPKATLDLQLDTLKAVGLLSMKLKYVVHISEVFSDPESRLTSVEFYKHTSTEELIAELTKLKGIGEWSANMFAVFTLKELDIFAYDDLGVARGVARYLQVRPKTLEETKNGVHAIEELKARLKRKSKFHSAKSKRDWTPLHDEYVKFLALKFEPYRTAFMLVMWRLSSTNIDVLEKDDELRDTGSTASRVS</sequence>
<evidence type="ECO:0000313" key="7">
    <source>
        <dbReference type="Proteomes" id="UP000092555"/>
    </source>
</evidence>
<evidence type="ECO:0000256" key="2">
    <source>
        <dbReference type="ARBA" id="ARBA00022763"/>
    </source>
</evidence>
<comment type="similarity">
    <text evidence="1">Belongs to the alkylbase DNA glycosidase AlkA family.</text>
</comment>
<gene>
    <name evidence="6" type="ORF">METBIDRAFT_167125</name>
</gene>
<feature type="domain" description="HhH-GPD" evidence="5">
    <location>
        <begin position="163"/>
        <end position="337"/>
    </location>
</feature>
<dbReference type="PROSITE" id="PS00516">
    <property type="entry name" value="ALKYLBASE_DNA_GLYCOS"/>
    <property type="match status" value="1"/>
</dbReference>
<dbReference type="GO" id="GO:0005634">
    <property type="term" value="C:nucleus"/>
    <property type="evidence" value="ECO:0007669"/>
    <property type="project" value="TreeGrafter"/>
</dbReference>
<dbReference type="GO" id="GO:0032993">
    <property type="term" value="C:protein-DNA complex"/>
    <property type="evidence" value="ECO:0007669"/>
    <property type="project" value="TreeGrafter"/>
</dbReference>
<dbReference type="InterPro" id="IPR000035">
    <property type="entry name" value="Alkylbase_DNA_glycsylse_CS"/>
</dbReference>
<evidence type="ECO:0000313" key="6">
    <source>
        <dbReference type="EMBL" id="OBA20917.1"/>
    </source>
</evidence>
<evidence type="ECO:0000256" key="3">
    <source>
        <dbReference type="ARBA" id="ARBA00023204"/>
    </source>
</evidence>
<dbReference type="GeneID" id="30027643"/>